<dbReference type="Gene3D" id="3.30.200.20">
    <property type="entry name" value="Phosphorylase Kinase, domain 1"/>
    <property type="match status" value="1"/>
</dbReference>
<dbReference type="GO" id="GO:0000086">
    <property type="term" value="P:G2/M transition of mitotic cell cycle"/>
    <property type="evidence" value="ECO:0007669"/>
    <property type="project" value="TreeGrafter"/>
</dbReference>
<evidence type="ECO:0000256" key="3">
    <source>
        <dbReference type="ARBA" id="ARBA00022527"/>
    </source>
</evidence>
<dbReference type="PROSITE" id="PS00108">
    <property type="entry name" value="PROTEIN_KINASE_ST"/>
    <property type="match status" value="1"/>
</dbReference>
<evidence type="ECO:0000256" key="4">
    <source>
        <dbReference type="ARBA" id="ARBA00022553"/>
    </source>
</evidence>
<dbReference type="PROSITE" id="PS50011">
    <property type="entry name" value="PROTEIN_KINASE_DOM"/>
    <property type="match status" value="1"/>
</dbReference>
<evidence type="ECO:0000256" key="2">
    <source>
        <dbReference type="ARBA" id="ARBA00006485"/>
    </source>
</evidence>
<evidence type="ECO:0000256" key="13">
    <source>
        <dbReference type="ARBA" id="ARBA00047811"/>
    </source>
</evidence>
<keyword evidence="9" id="KW-0418">Kinase</keyword>
<gene>
    <name evidence="17" type="ORF">CJOHNSTONI_LOCUS450</name>
</gene>
<comment type="caution">
    <text evidence="17">The sequence shown here is derived from an EMBL/GenBank/DDBJ whole genome shotgun (WGS) entry which is preliminary data.</text>
</comment>
<protein>
    <recommendedName>
        <fullName evidence="16">Protein kinase domain-containing protein</fullName>
    </recommendedName>
</protein>
<evidence type="ECO:0000256" key="12">
    <source>
        <dbReference type="ARBA" id="ARBA00023306"/>
    </source>
</evidence>
<dbReference type="InterPro" id="IPR008271">
    <property type="entry name" value="Ser/Thr_kinase_AS"/>
</dbReference>
<evidence type="ECO:0000256" key="6">
    <source>
        <dbReference type="ARBA" id="ARBA00022679"/>
    </source>
</evidence>
<comment type="catalytic activity">
    <reaction evidence="13">
        <text>L-threonyl-[protein] + ATP = O-phospho-L-threonyl-[protein] + ADP + H(+)</text>
        <dbReference type="Rhea" id="RHEA:46608"/>
        <dbReference type="Rhea" id="RHEA-COMP:11060"/>
        <dbReference type="Rhea" id="RHEA-COMP:11605"/>
        <dbReference type="ChEBI" id="CHEBI:15378"/>
        <dbReference type="ChEBI" id="CHEBI:30013"/>
        <dbReference type="ChEBI" id="CHEBI:30616"/>
        <dbReference type="ChEBI" id="CHEBI:61977"/>
        <dbReference type="ChEBI" id="CHEBI:456216"/>
        <dbReference type="EC" id="2.7.11.22"/>
    </reaction>
</comment>
<name>A0A8J2LW66_9BILA</name>
<dbReference type="GO" id="GO:0005634">
    <property type="term" value="C:nucleus"/>
    <property type="evidence" value="ECO:0007669"/>
    <property type="project" value="UniProtKB-SubCell"/>
</dbReference>
<evidence type="ECO:0000256" key="9">
    <source>
        <dbReference type="ARBA" id="ARBA00022777"/>
    </source>
</evidence>
<keyword evidence="12" id="KW-0131">Cell cycle</keyword>
<dbReference type="InterPro" id="IPR050108">
    <property type="entry name" value="CDK"/>
</dbReference>
<feature type="domain" description="Protein kinase" evidence="16">
    <location>
        <begin position="13"/>
        <end position="299"/>
    </location>
</feature>
<accession>A0A8J2LW66</accession>
<proteinExistence type="inferred from homology"/>
<evidence type="ECO:0000313" key="18">
    <source>
        <dbReference type="Proteomes" id="UP000746747"/>
    </source>
</evidence>
<keyword evidence="6" id="KW-0808">Transferase</keyword>
<evidence type="ECO:0000259" key="16">
    <source>
        <dbReference type="PROSITE" id="PS50011"/>
    </source>
</evidence>
<dbReference type="AlphaFoldDB" id="A0A8J2LW66"/>
<dbReference type="InterPro" id="IPR000719">
    <property type="entry name" value="Prot_kinase_dom"/>
</dbReference>
<evidence type="ECO:0000256" key="15">
    <source>
        <dbReference type="ARBA" id="ARBA00049280"/>
    </source>
</evidence>
<dbReference type="GO" id="GO:0007095">
    <property type="term" value="P:mitotic G2 DNA damage checkpoint signaling"/>
    <property type="evidence" value="ECO:0007669"/>
    <property type="project" value="TreeGrafter"/>
</dbReference>
<dbReference type="CDD" id="cd07829">
    <property type="entry name" value="STKc_CDK_like"/>
    <property type="match status" value="1"/>
</dbReference>
<evidence type="ECO:0000256" key="1">
    <source>
        <dbReference type="ARBA" id="ARBA00004123"/>
    </source>
</evidence>
<dbReference type="GO" id="GO:0051301">
    <property type="term" value="P:cell division"/>
    <property type="evidence" value="ECO:0007669"/>
    <property type="project" value="UniProtKB-KW"/>
</dbReference>
<dbReference type="EMBL" id="CAKAEH010000112">
    <property type="protein sequence ID" value="CAG9529910.1"/>
    <property type="molecule type" value="Genomic_DNA"/>
</dbReference>
<organism evidence="17 18">
    <name type="scientific">Cercopithifilaria johnstoni</name>
    <dbReference type="NCBI Taxonomy" id="2874296"/>
    <lineage>
        <taxon>Eukaryota</taxon>
        <taxon>Metazoa</taxon>
        <taxon>Ecdysozoa</taxon>
        <taxon>Nematoda</taxon>
        <taxon>Chromadorea</taxon>
        <taxon>Rhabditida</taxon>
        <taxon>Spirurina</taxon>
        <taxon>Spiruromorpha</taxon>
        <taxon>Filarioidea</taxon>
        <taxon>Onchocercidae</taxon>
        <taxon>Cercopithifilaria</taxon>
    </lineage>
</organism>
<comment type="subcellular location">
    <subcellularLocation>
        <location evidence="1">Nucleus</location>
    </subcellularLocation>
</comment>
<evidence type="ECO:0000256" key="8">
    <source>
        <dbReference type="ARBA" id="ARBA00022776"/>
    </source>
</evidence>
<dbReference type="SMART" id="SM00220">
    <property type="entry name" value="S_TKc"/>
    <property type="match status" value="1"/>
</dbReference>
<comment type="similarity">
    <text evidence="2">Belongs to the protein kinase superfamily. CMGC Ser/Thr protein kinase family. CDC2/CDKX subfamily.</text>
</comment>
<keyword evidence="8" id="KW-0498">Mitosis</keyword>
<keyword evidence="11" id="KW-0539">Nucleus</keyword>
<dbReference type="SUPFAM" id="SSF56112">
    <property type="entry name" value="Protein kinase-like (PK-like)"/>
    <property type="match status" value="1"/>
</dbReference>
<evidence type="ECO:0000256" key="7">
    <source>
        <dbReference type="ARBA" id="ARBA00022741"/>
    </source>
</evidence>
<sequence>MASMLPDGWNSYYVGIGKVGEGMLNLVYKAIDKRGGNTVSVKKVRMTSTFENGVPSALIREITLLKLLHHPNIVSLEDVIMSDDQIYLVFEFVSVNLKSYISKIPDNKWMDKAEQKSYLYQILQAIYYCHQRNILHCDLKPQNLFVDQKDCLKLAEFRFYEAVNTSGRYCTQEVCTQFYKAPELLFGWTCYTSAVDMWSIGCIAAEMAVKQALFPPGDSNIDQIFRIFRILSTPCEETLREFTNMPNCSETFPKWKNNHLDEILNRFMDANGIKIVQKMLTYEPAKRISAEELLKDPYFADVDRTKLPTSEY</sequence>
<dbReference type="GO" id="GO:0004693">
    <property type="term" value="F:cyclin-dependent protein serine/threonine kinase activity"/>
    <property type="evidence" value="ECO:0007669"/>
    <property type="project" value="UniProtKB-EC"/>
</dbReference>
<reference evidence="17" key="1">
    <citation type="submission" date="2021-09" db="EMBL/GenBank/DDBJ databases">
        <authorList>
            <consortium name="Pathogen Informatics"/>
        </authorList>
    </citation>
    <scope>NUCLEOTIDE SEQUENCE</scope>
</reference>
<dbReference type="PANTHER" id="PTHR24056:SF334">
    <property type="entry name" value="CYCLIN-DEPENDENT KINASE 1"/>
    <property type="match status" value="1"/>
</dbReference>
<keyword evidence="4" id="KW-0597">Phosphoprotein</keyword>
<dbReference type="InterPro" id="IPR011009">
    <property type="entry name" value="Kinase-like_dom_sf"/>
</dbReference>
<comment type="catalytic activity">
    <reaction evidence="15">
        <text>[DNA-directed RNA polymerase] + ATP = phospho-[DNA-directed RNA polymerase] + ADP + H(+)</text>
        <dbReference type="Rhea" id="RHEA:10216"/>
        <dbReference type="Rhea" id="RHEA-COMP:11321"/>
        <dbReference type="Rhea" id="RHEA-COMP:11322"/>
        <dbReference type="ChEBI" id="CHEBI:15378"/>
        <dbReference type="ChEBI" id="CHEBI:30616"/>
        <dbReference type="ChEBI" id="CHEBI:43176"/>
        <dbReference type="ChEBI" id="CHEBI:68546"/>
        <dbReference type="ChEBI" id="CHEBI:456216"/>
        <dbReference type="EC" id="2.7.11.23"/>
    </reaction>
</comment>
<keyword evidence="7" id="KW-0547">Nucleotide-binding</keyword>
<evidence type="ECO:0000256" key="10">
    <source>
        <dbReference type="ARBA" id="ARBA00022840"/>
    </source>
</evidence>
<keyword evidence="5" id="KW-0132">Cell division</keyword>
<keyword evidence="10" id="KW-0067">ATP-binding</keyword>
<dbReference type="Pfam" id="PF00069">
    <property type="entry name" value="Pkinase"/>
    <property type="match status" value="1"/>
</dbReference>
<dbReference type="PANTHER" id="PTHR24056">
    <property type="entry name" value="CELL DIVISION PROTEIN KINASE"/>
    <property type="match status" value="1"/>
</dbReference>
<dbReference type="Proteomes" id="UP000746747">
    <property type="component" value="Unassembled WGS sequence"/>
</dbReference>
<evidence type="ECO:0000256" key="11">
    <source>
        <dbReference type="ARBA" id="ARBA00023242"/>
    </source>
</evidence>
<dbReference type="GO" id="GO:0005524">
    <property type="term" value="F:ATP binding"/>
    <property type="evidence" value="ECO:0007669"/>
    <property type="project" value="UniProtKB-KW"/>
</dbReference>
<comment type="catalytic activity">
    <reaction evidence="14">
        <text>L-seryl-[protein] + ATP = O-phospho-L-seryl-[protein] + ADP + H(+)</text>
        <dbReference type="Rhea" id="RHEA:17989"/>
        <dbReference type="Rhea" id="RHEA-COMP:9863"/>
        <dbReference type="Rhea" id="RHEA-COMP:11604"/>
        <dbReference type="ChEBI" id="CHEBI:15378"/>
        <dbReference type="ChEBI" id="CHEBI:29999"/>
        <dbReference type="ChEBI" id="CHEBI:30616"/>
        <dbReference type="ChEBI" id="CHEBI:83421"/>
        <dbReference type="ChEBI" id="CHEBI:456216"/>
        <dbReference type="EC" id="2.7.11.22"/>
    </reaction>
</comment>
<dbReference type="Gene3D" id="1.10.510.10">
    <property type="entry name" value="Transferase(Phosphotransferase) domain 1"/>
    <property type="match status" value="1"/>
</dbReference>
<evidence type="ECO:0000313" key="17">
    <source>
        <dbReference type="EMBL" id="CAG9529910.1"/>
    </source>
</evidence>
<dbReference type="OrthoDB" id="5777005at2759"/>
<evidence type="ECO:0000256" key="14">
    <source>
        <dbReference type="ARBA" id="ARBA00048367"/>
    </source>
</evidence>
<keyword evidence="3" id="KW-0723">Serine/threonine-protein kinase</keyword>
<dbReference type="GO" id="GO:0008353">
    <property type="term" value="F:RNA polymerase II CTD heptapeptide repeat kinase activity"/>
    <property type="evidence" value="ECO:0007669"/>
    <property type="project" value="UniProtKB-EC"/>
</dbReference>
<dbReference type="FunFam" id="1.10.510.10:FF:000624">
    <property type="entry name" value="Mitogen-activated protein kinase"/>
    <property type="match status" value="1"/>
</dbReference>
<keyword evidence="18" id="KW-1185">Reference proteome</keyword>
<evidence type="ECO:0000256" key="5">
    <source>
        <dbReference type="ARBA" id="ARBA00022618"/>
    </source>
</evidence>